<evidence type="ECO:0000313" key="2">
    <source>
        <dbReference type="Proteomes" id="UP000002069"/>
    </source>
</evidence>
<gene>
    <name evidence="1" type="ordered locus">Ctu_31150</name>
</gene>
<protein>
    <submittedName>
        <fullName evidence="1">Uncharacterized protein</fullName>
    </submittedName>
</protein>
<keyword evidence="2" id="KW-1185">Reference proteome</keyword>
<dbReference type="AlphaFoldDB" id="C9XY33"/>
<dbReference type="HOGENOM" id="CLU_3296516_0_0_6"/>
<name>C9XY33_CROTZ</name>
<dbReference type="Proteomes" id="UP000002069">
    <property type="component" value="Chromosome"/>
</dbReference>
<reference evidence="2" key="2">
    <citation type="journal article" date="2011" name="J. Bacteriol.">
        <title>Complete genome sequence of Cronobacter turicensis LMG 23827, a food-borne pathogen causing deaths in neonates.</title>
        <authorList>
            <person name="Stephan R."/>
            <person name="Lehner A."/>
            <person name="Tischler P."/>
            <person name="Rattei T."/>
        </authorList>
    </citation>
    <scope>NUCLEOTIDE SEQUENCE [LARGE SCALE GENOMIC DNA]</scope>
    <source>
        <strain evidence="2">DSM 18703 / CCUG 55852 / LMG 23827 / z3032</strain>
    </source>
</reference>
<accession>C9XY33</accession>
<dbReference type="KEGG" id="ctu:CTU_31150"/>
<reference evidence="1 2" key="1">
    <citation type="journal article" date="2010" name="J. Bacteriol.">
        <title>Complete Genome Sequence of Cronobacter turicensis LMG 23827, a foodborne pathogen causing deaths in neonates.</title>
        <authorList>
            <person name="Stephan R."/>
            <person name="Lehner A."/>
            <person name="Tischler P."/>
            <person name="Rattei T."/>
        </authorList>
    </citation>
    <scope>NUCLEOTIDE SEQUENCE [LARGE SCALE GENOMIC DNA]</scope>
    <source>
        <strain evidence="2">DSM 18703 / CCUG 55852 / LMG 23827 / z3032</strain>
    </source>
</reference>
<evidence type="ECO:0000313" key="1">
    <source>
        <dbReference type="EMBL" id="CBA32839.1"/>
    </source>
</evidence>
<sequence>MIAVTSGDGEEKSSVLQAVAENLQSILRYLFLVVFFCHRF</sequence>
<organism evidence="1 2">
    <name type="scientific">Cronobacter turicensis (strain DSM 18703 / CCUG 55852 / LMG 23827 / z3032)</name>
    <dbReference type="NCBI Taxonomy" id="693216"/>
    <lineage>
        <taxon>Bacteria</taxon>
        <taxon>Pseudomonadati</taxon>
        <taxon>Pseudomonadota</taxon>
        <taxon>Gammaproteobacteria</taxon>
        <taxon>Enterobacterales</taxon>
        <taxon>Enterobacteriaceae</taxon>
        <taxon>Cronobacter</taxon>
    </lineage>
</organism>
<dbReference type="EMBL" id="FN543093">
    <property type="protein sequence ID" value="CBA32839.1"/>
    <property type="molecule type" value="Genomic_DNA"/>
</dbReference>
<proteinExistence type="predicted"/>